<feature type="region of interest" description="Disordered" evidence="1">
    <location>
        <begin position="34"/>
        <end position="87"/>
    </location>
</feature>
<organism evidence="2 3">
    <name type="scientific">Archangium gephyra</name>
    <dbReference type="NCBI Taxonomy" id="48"/>
    <lineage>
        <taxon>Bacteria</taxon>
        <taxon>Pseudomonadati</taxon>
        <taxon>Myxococcota</taxon>
        <taxon>Myxococcia</taxon>
        <taxon>Myxococcales</taxon>
        <taxon>Cystobacterineae</taxon>
        <taxon>Archangiaceae</taxon>
        <taxon>Archangium</taxon>
    </lineage>
</organism>
<evidence type="ECO:0000313" key="2">
    <source>
        <dbReference type="EMBL" id="AKJ00041.1"/>
    </source>
</evidence>
<dbReference type="Proteomes" id="UP000035579">
    <property type="component" value="Chromosome"/>
</dbReference>
<protein>
    <submittedName>
        <fullName evidence="2">Uncharacterized protein</fullName>
    </submittedName>
</protein>
<accession>A0AAC8Q327</accession>
<gene>
    <name evidence="2" type="ORF">AA314_01667</name>
</gene>
<reference evidence="2 3" key="1">
    <citation type="submission" date="2015-05" db="EMBL/GenBank/DDBJ databases">
        <title>Genome assembly of Archangium gephyra DSM 2261.</title>
        <authorList>
            <person name="Sharma G."/>
            <person name="Subramanian S."/>
        </authorList>
    </citation>
    <scope>NUCLEOTIDE SEQUENCE [LARGE SCALE GENOMIC DNA]</scope>
    <source>
        <strain evidence="2 3">DSM 2261</strain>
    </source>
</reference>
<sequence>MVRFSRGVPREGSRKPVLLMLVYVPNKYAHLRASLPEHSRTGGQPSARCTASPSGTAAPRRCFPEDENRGSNPHPVPLPGGEGKGTR</sequence>
<dbReference type="AlphaFoldDB" id="A0AAC8Q327"/>
<evidence type="ECO:0000313" key="3">
    <source>
        <dbReference type="Proteomes" id="UP000035579"/>
    </source>
</evidence>
<name>A0AAC8Q327_9BACT</name>
<dbReference type="KEGG" id="age:AA314_01667"/>
<feature type="compositionally biased region" description="Polar residues" evidence="1">
    <location>
        <begin position="41"/>
        <end position="55"/>
    </location>
</feature>
<dbReference type="EMBL" id="CP011509">
    <property type="protein sequence ID" value="AKJ00041.1"/>
    <property type="molecule type" value="Genomic_DNA"/>
</dbReference>
<evidence type="ECO:0000256" key="1">
    <source>
        <dbReference type="SAM" id="MobiDB-lite"/>
    </source>
</evidence>
<proteinExistence type="predicted"/>